<proteinExistence type="predicted"/>
<organism evidence="1 2">
    <name type="scientific">Halocaridina rubra</name>
    <name type="common">Hawaiian red shrimp</name>
    <dbReference type="NCBI Taxonomy" id="373956"/>
    <lineage>
        <taxon>Eukaryota</taxon>
        <taxon>Metazoa</taxon>
        <taxon>Ecdysozoa</taxon>
        <taxon>Arthropoda</taxon>
        <taxon>Crustacea</taxon>
        <taxon>Multicrustacea</taxon>
        <taxon>Malacostraca</taxon>
        <taxon>Eumalacostraca</taxon>
        <taxon>Eucarida</taxon>
        <taxon>Decapoda</taxon>
        <taxon>Pleocyemata</taxon>
        <taxon>Caridea</taxon>
        <taxon>Atyoidea</taxon>
        <taxon>Atyidae</taxon>
        <taxon>Halocaridina</taxon>
    </lineage>
</organism>
<gene>
    <name evidence="1" type="ORF">SK128_019205</name>
</gene>
<reference evidence="1 2" key="1">
    <citation type="submission" date="2023-11" db="EMBL/GenBank/DDBJ databases">
        <title>Halocaridina rubra genome assembly.</title>
        <authorList>
            <person name="Smith C."/>
        </authorList>
    </citation>
    <scope>NUCLEOTIDE SEQUENCE [LARGE SCALE GENOMIC DNA]</scope>
    <source>
        <strain evidence="1">EP-1</strain>
        <tissue evidence="1">Whole</tissue>
    </source>
</reference>
<dbReference type="AlphaFoldDB" id="A0AAN8X7X5"/>
<evidence type="ECO:0008006" key="3">
    <source>
        <dbReference type="Google" id="ProtNLM"/>
    </source>
</evidence>
<dbReference type="EMBL" id="JAXCGZ010012054">
    <property type="protein sequence ID" value="KAK7073820.1"/>
    <property type="molecule type" value="Genomic_DNA"/>
</dbReference>
<dbReference type="PANTHER" id="PTHR21084:SF1">
    <property type="entry name" value="DENSE INCISORS"/>
    <property type="match status" value="1"/>
</dbReference>
<evidence type="ECO:0000313" key="2">
    <source>
        <dbReference type="Proteomes" id="UP001381693"/>
    </source>
</evidence>
<dbReference type="Pfam" id="PF15008">
    <property type="entry name" value="DUF4518"/>
    <property type="match status" value="1"/>
</dbReference>
<dbReference type="Proteomes" id="UP001381693">
    <property type="component" value="Unassembled WGS sequence"/>
</dbReference>
<dbReference type="InterPro" id="IPR026698">
    <property type="entry name" value="UPF_C3orf38"/>
</dbReference>
<accession>A0AAN8X7X5</accession>
<name>A0AAN8X7X5_HALRR</name>
<keyword evidence="2" id="KW-1185">Reference proteome</keyword>
<evidence type="ECO:0000313" key="1">
    <source>
        <dbReference type="EMBL" id="KAK7073820.1"/>
    </source>
</evidence>
<sequence length="319" mass="36036">MPLTESPNEKDIREFLKLLGSNAVMSLAKTATSNKLVPCSLNEAIDIVMLHTSDEARLFSYRLIDCKYLYEYLHCKKAPVVEKATKSQLIDSVQKLWKEKRETNNKELVPRNEQNISCSSGQSSTNEDVTYSTNVTIIANKTLQIFTGGYSCGIPNISSIRSDAFSRAFCDWFYSMVNRLQPECAHQNGDNFRSSIFFDNCSVDVYLVGRLNDEEHSYGADDSFALMSRIFKAHHLLFSPNLESGVQAYKSDHGMVKVLCCGTLFEGNKFVGIFEQEFGVVNCPTDDVWKIMNIKLNLKQATMSQMPTLPKCEVFDIVK</sequence>
<dbReference type="PANTHER" id="PTHR21084">
    <property type="entry name" value="DENSE INCISORS"/>
    <property type="match status" value="1"/>
</dbReference>
<comment type="caution">
    <text evidence="1">The sequence shown here is derived from an EMBL/GenBank/DDBJ whole genome shotgun (WGS) entry which is preliminary data.</text>
</comment>
<protein>
    <recommendedName>
        <fullName evidence="3">NTF2 domain-containing protein</fullName>
    </recommendedName>
</protein>